<proteinExistence type="predicted"/>
<name>A0AAD2A7Z5_9LAMI</name>
<feature type="domain" description="C2 NT-type" evidence="1">
    <location>
        <begin position="47"/>
        <end position="185"/>
    </location>
</feature>
<organism evidence="2 3">
    <name type="scientific">Fraxinus pennsylvanica</name>
    <dbReference type="NCBI Taxonomy" id="56036"/>
    <lineage>
        <taxon>Eukaryota</taxon>
        <taxon>Viridiplantae</taxon>
        <taxon>Streptophyta</taxon>
        <taxon>Embryophyta</taxon>
        <taxon>Tracheophyta</taxon>
        <taxon>Spermatophyta</taxon>
        <taxon>Magnoliopsida</taxon>
        <taxon>eudicotyledons</taxon>
        <taxon>Gunneridae</taxon>
        <taxon>Pentapetalae</taxon>
        <taxon>asterids</taxon>
        <taxon>lamiids</taxon>
        <taxon>Lamiales</taxon>
        <taxon>Oleaceae</taxon>
        <taxon>Oleeae</taxon>
        <taxon>Fraxinus</taxon>
    </lineage>
</organism>
<reference evidence="2" key="1">
    <citation type="submission" date="2023-05" db="EMBL/GenBank/DDBJ databases">
        <authorList>
            <person name="Huff M."/>
        </authorList>
    </citation>
    <scope>NUCLEOTIDE SEQUENCE</scope>
</reference>
<accession>A0AAD2A7Z5</accession>
<dbReference type="PANTHER" id="PTHR33414:SF1">
    <property type="entry name" value="PROTEIN PLASTID MOVEMENT IMPAIRED 1-RELATED 1"/>
    <property type="match status" value="1"/>
</dbReference>
<dbReference type="AlphaFoldDB" id="A0AAD2A7Z5"/>
<dbReference type="InterPro" id="IPR039614">
    <property type="entry name" value="PMI1-like"/>
</dbReference>
<dbReference type="PROSITE" id="PS51840">
    <property type="entry name" value="C2_NT"/>
    <property type="match status" value="1"/>
</dbReference>
<dbReference type="EMBL" id="OU503052">
    <property type="protein sequence ID" value="CAI9780570.1"/>
    <property type="molecule type" value="Genomic_DNA"/>
</dbReference>
<gene>
    <name evidence="2" type="ORF">FPE_LOCUS28000</name>
</gene>
<dbReference type="GO" id="GO:0016616">
    <property type="term" value="F:oxidoreductase activity, acting on the CH-OH group of donors, NAD or NADP as acceptor"/>
    <property type="evidence" value="ECO:0007669"/>
    <property type="project" value="InterPro"/>
</dbReference>
<protein>
    <recommendedName>
        <fullName evidence="1">C2 NT-type domain-containing protein</fullName>
    </recommendedName>
</protein>
<sequence length="185" mass="21591">MVSSRSKSVGKFHSTETKIKMKESNNNIKDSFEEKKSIWSWKSLKTLTYARNRRFNCCFSLQVHCIEGLQEFFNDATLVVHWKRRDGELMTQPVRVYKGIAKFEEQLTYSCPIYEERILEVLKNWPEKTIQVIVVTDGERILGLRDLSCQHKRPKASFCTKMKLKKGGASMKSHIEARSLFVSTF</sequence>
<evidence type="ECO:0000313" key="3">
    <source>
        <dbReference type="Proteomes" id="UP000834106"/>
    </source>
</evidence>
<dbReference type="Pfam" id="PF10358">
    <property type="entry name" value="NT-C2"/>
    <property type="match status" value="1"/>
</dbReference>
<dbReference type="InterPro" id="IPR046346">
    <property type="entry name" value="Aminoacid_DH-like_N_sf"/>
</dbReference>
<keyword evidence="3" id="KW-1185">Reference proteome</keyword>
<dbReference type="PANTHER" id="PTHR33414">
    <property type="entry name" value="PROTEIN PLASTID MOVEMENT IMPAIRED 1-RELATED 1"/>
    <property type="match status" value="1"/>
</dbReference>
<dbReference type="Proteomes" id="UP000834106">
    <property type="component" value="Chromosome 17"/>
</dbReference>
<dbReference type="InterPro" id="IPR037062">
    <property type="entry name" value="Malic_N_dom_sf"/>
</dbReference>
<evidence type="ECO:0000313" key="2">
    <source>
        <dbReference type="EMBL" id="CAI9780570.1"/>
    </source>
</evidence>
<dbReference type="Gene3D" id="3.40.50.10380">
    <property type="entry name" value="Malic enzyme, N-terminal domain"/>
    <property type="match status" value="1"/>
</dbReference>
<dbReference type="InterPro" id="IPR019448">
    <property type="entry name" value="NT-C2"/>
</dbReference>
<evidence type="ECO:0000259" key="1">
    <source>
        <dbReference type="PROSITE" id="PS51840"/>
    </source>
</evidence>
<dbReference type="SUPFAM" id="SSF53223">
    <property type="entry name" value="Aminoacid dehydrogenase-like, N-terminal domain"/>
    <property type="match status" value="1"/>
</dbReference>
<dbReference type="GO" id="GO:0004470">
    <property type="term" value="F:malic enzyme activity"/>
    <property type="evidence" value="ECO:0007669"/>
    <property type="project" value="InterPro"/>
</dbReference>